<comment type="caution">
    <text evidence="1">The sequence shown here is derived from an EMBL/GenBank/DDBJ whole genome shotgun (WGS) entry which is preliminary data.</text>
</comment>
<organism evidence="1 2">
    <name type="scientific">Paraglaciecola arctica BSs20135</name>
    <dbReference type="NCBI Taxonomy" id="493475"/>
    <lineage>
        <taxon>Bacteria</taxon>
        <taxon>Pseudomonadati</taxon>
        <taxon>Pseudomonadota</taxon>
        <taxon>Gammaproteobacteria</taxon>
        <taxon>Alteromonadales</taxon>
        <taxon>Alteromonadaceae</taxon>
        <taxon>Paraglaciecola</taxon>
    </lineage>
</organism>
<dbReference type="EMBL" id="BAEO01000055">
    <property type="protein sequence ID" value="GAC20811.1"/>
    <property type="molecule type" value="Genomic_DNA"/>
</dbReference>
<sequence>MQIKLNKTNKLSKPLNDFGKSFSVNLKGSGSLFSFMSL</sequence>
<keyword evidence="2" id="KW-1185">Reference proteome</keyword>
<reference evidence="1 2" key="1">
    <citation type="journal article" date="2017" name="Antonie Van Leeuwenhoek">
        <title>Rhizobium rhizosphaerae sp. nov., a novel species isolated from rice rhizosphere.</title>
        <authorList>
            <person name="Zhao J.J."/>
            <person name="Zhang J."/>
            <person name="Zhang R.J."/>
            <person name="Zhang C.W."/>
            <person name="Yin H.Q."/>
            <person name="Zhang X.X."/>
        </authorList>
    </citation>
    <scope>NUCLEOTIDE SEQUENCE [LARGE SCALE GENOMIC DNA]</scope>
    <source>
        <strain evidence="1 2">BSs20135</strain>
    </source>
</reference>
<accession>K6YA73</accession>
<proteinExistence type="predicted"/>
<dbReference type="AlphaFoldDB" id="K6YA73"/>
<dbReference type="Proteomes" id="UP000006327">
    <property type="component" value="Unassembled WGS sequence"/>
</dbReference>
<evidence type="ECO:0000313" key="1">
    <source>
        <dbReference type="EMBL" id="GAC20811.1"/>
    </source>
</evidence>
<gene>
    <name evidence="1" type="ORF">GARC_3858</name>
</gene>
<name>K6YA73_9ALTE</name>
<dbReference type="STRING" id="493475.GARC_3858"/>
<protein>
    <submittedName>
        <fullName evidence="1">Uncharacterized protein</fullName>
    </submittedName>
</protein>
<evidence type="ECO:0000313" key="2">
    <source>
        <dbReference type="Proteomes" id="UP000006327"/>
    </source>
</evidence>